<dbReference type="AlphaFoldDB" id="A0A9W6BEC9"/>
<sequence length="228" mass="25574">MKTASCSVYSLRQDKLGSVTVKRGCNGDAIWPMVQELAAKKLKLEKSEVDILGVKGKDGESLDMESASKMTVNELADKEAIVRVALPESAESQRDRKIQALEMQVSNLKAAVVLQQKLALRKLLDDVRSELIGRELTKEERGETWNSRLQEMKDFKGLKREAAMLTQFGRGTQQWHSNKAAHEVDVPVIAQAVTAAPKKHAALYRELFRFAYKLDADEVVFDVLDEDE</sequence>
<accession>A0A9W6BEC9</accession>
<comment type="caution">
    <text evidence="1">The sequence shown here is derived from an EMBL/GenBank/DDBJ whole genome shotgun (WGS) entry which is preliminary data.</text>
</comment>
<keyword evidence="2" id="KW-1185">Reference proteome</keyword>
<protein>
    <submittedName>
        <fullName evidence="1">Uncharacterized protein</fullName>
    </submittedName>
</protein>
<proteinExistence type="predicted"/>
<name>A0A9W6BEC9_9CHLO</name>
<evidence type="ECO:0000313" key="2">
    <source>
        <dbReference type="Proteomes" id="UP001165080"/>
    </source>
</evidence>
<organism evidence="1 2">
    <name type="scientific">Pleodorina starrii</name>
    <dbReference type="NCBI Taxonomy" id="330485"/>
    <lineage>
        <taxon>Eukaryota</taxon>
        <taxon>Viridiplantae</taxon>
        <taxon>Chlorophyta</taxon>
        <taxon>core chlorophytes</taxon>
        <taxon>Chlorophyceae</taxon>
        <taxon>CS clade</taxon>
        <taxon>Chlamydomonadales</taxon>
        <taxon>Volvocaceae</taxon>
        <taxon>Pleodorina</taxon>
    </lineage>
</organism>
<dbReference type="EMBL" id="BRXU01000003">
    <property type="protein sequence ID" value="GLC49956.1"/>
    <property type="molecule type" value="Genomic_DNA"/>
</dbReference>
<reference evidence="1 2" key="1">
    <citation type="journal article" date="2023" name="Commun. Biol.">
        <title>Reorganization of the ancestral sex-determining regions during the evolution of trioecy in Pleodorina starrii.</title>
        <authorList>
            <person name="Takahashi K."/>
            <person name="Suzuki S."/>
            <person name="Kawai-Toyooka H."/>
            <person name="Yamamoto K."/>
            <person name="Hamaji T."/>
            <person name="Ootsuki R."/>
            <person name="Yamaguchi H."/>
            <person name="Kawachi M."/>
            <person name="Higashiyama T."/>
            <person name="Nozaki H."/>
        </authorList>
    </citation>
    <scope>NUCLEOTIDE SEQUENCE [LARGE SCALE GENOMIC DNA]</scope>
    <source>
        <strain evidence="1 2">NIES-4479</strain>
    </source>
</reference>
<gene>
    <name evidence="1" type="primary">PLEST010718</name>
    <name evidence="1" type="ORF">PLESTB_000326800</name>
</gene>
<dbReference type="Proteomes" id="UP001165080">
    <property type="component" value="Unassembled WGS sequence"/>
</dbReference>
<evidence type="ECO:0000313" key="1">
    <source>
        <dbReference type="EMBL" id="GLC49956.1"/>
    </source>
</evidence>